<proteinExistence type="predicted"/>
<evidence type="ECO:0000313" key="1">
    <source>
        <dbReference type="EMBL" id="QHS82669.1"/>
    </source>
</evidence>
<dbReference type="AlphaFoldDB" id="A0A6C0ARX9"/>
<dbReference type="EMBL" id="MN740804">
    <property type="protein sequence ID" value="QHS82669.1"/>
    <property type="molecule type" value="Genomic_DNA"/>
</dbReference>
<protein>
    <submittedName>
        <fullName evidence="1">Uncharacterized protein</fullName>
    </submittedName>
</protein>
<accession>A0A6C0ARX9</accession>
<organism evidence="1">
    <name type="scientific">viral metagenome</name>
    <dbReference type="NCBI Taxonomy" id="1070528"/>
    <lineage>
        <taxon>unclassified sequences</taxon>
        <taxon>metagenomes</taxon>
        <taxon>organismal metagenomes</taxon>
    </lineage>
</organism>
<reference evidence="1" key="1">
    <citation type="journal article" date="2020" name="Nature">
        <title>Giant virus diversity and host interactions through global metagenomics.</title>
        <authorList>
            <person name="Schulz F."/>
            <person name="Roux S."/>
            <person name="Paez-Espino D."/>
            <person name="Jungbluth S."/>
            <person name="Walsh D.A."/>
            <person name="Denef V.J."/>
            <person name="McMahon K.D."/>
            <person name="Konstantinidis K.T."/>
            <person name="Eloe-Fadrosh E.A."/>
            <person name="Kyrpides N.C."/>
            <person name="Woyke T."/>
        </authorList>
    </citation>
    <scope>NUCLEOTIDE SEQUENCE</scope>
    <source>
        <strain evidence="1">GVMAG-S-1101171-111</strain>
    </source>
</reference>
<name>A0A6C0ARX9_9ZZZZ</name>
<sequence>MTDANSDFDKLYESYRKDPNFLNNKVVSIFVDHCLVESNGKRIPYYLLGHAVSIIDIEDYVGNSGNTKPFTIESLETILVSRGQNIKKQEIGDSPDILTRTPVGNCMVIDIIFKDGDINLVNKPYSVSVSTCPKIIKDKILITNESDFYYKKFINDEKSGLIDVMVDTLIITTTGQKTQLTADYSNIFGFIDKVLITLNKEAEFKAVINKVKDRMIEFINNKFSSGISVNRESYCRNGITFMLKYIEKLLFKILFNIEDSEVIFTDIISKKVSKIEYNIDFDAMMAKYGFNQGWGLGLGFLGGHNNTKKSKVKNSRKTKKKI</sequence>